<name>A0A9D1ESI5_9FIRM</name>
<dbReference type="EMBL" id="DVIQ01000030">
    <property type="protein sequence ID" value="HIS31155.1"/>
    <property type="molecule type" value="Genomic_DNA"/>
</dbReference>
<accession>A0A9D1ESI5</accession>
<organism evidence="1 2">
    <name type="scientific">Candidatus Limivivens intestinipullorum</name>
    <dbReference type="NCBI Taxonomy" id="2840858"/>
    <lineage>
        <taxon>Bacteria</taxon>
        <taxon>Bacillati</taxon>
        <taxon>Bacillota</taxon>
        <taxon>Clostridia</taxon>
        <taxon>Lachnospirales</taxon>
        <taxon>Lachnospiraceae</taxon>
        <taxon>Lachnospiraceae incertae sedis</taxon>
        <taxon>Candidatus Limivivens</taxon>
    </lineage>
</organism>
<evidence type="ECO:0000313" key="1">
    <source>
        <dbReference type="EMBL" id="HIS31155.1"/>
    </source>
</evidence>
<evidence type="ECO:0000313" key="2">
    <source>
        <dbReference type="Proteomes" id="UP000823935"/>
    </source>
</evidence>
<gene>
    <name evidence="1" type="ORF">IAB44_06370</name>
</gene>
<proteinExistence type="predicted"/>
<dbReference type="Proteomes" id="UP000823935">
    <property type="component" value="Unassembled WGS sequence"/>
</dbReference>
<reference evidence="1" key="2">
    <citation type="journal article" date="2021" name="PeerJ">
        <title>Extensive microbial diversity within the chicken gut microbiome revealed by metagenomics and culture.</title>
        <authorList>
            <person name="Gilroy R."/>
            <person name="Ravi A."/>
            <person name="Getino M."/>
            <person name="Pursley I."/>
            <person name="Horton D.L."/>
            <person name="Alikhan N.F."/>
            <person name="Baker D."/>
            <person name="Gharbi K."/>
            <person name="Hall N."/>
            <person name="Watson M."/>
            <person name="Adriaenssens E.M."/>
            <person name="Foster-Nyarko E."/>
            <person name="Jarju S."/>
            <person name="Secka A."/>
            <person name="Antonio M."/>
            <person name="Oren A."/>
            <person name="Chaudhuri R.R."/>
            <person name="La Ragione R."/>
            <person name="Hildebrand F."/>
            <person name="Pallen M.J."/>
        </authorList>
    </citation>
    <scope>NUCLEOTIDE SEQUENCE</scope>
    <source>
        <strain evidence="1">CHK190-19873</strain>
    </source>
</reference>
<comment type="caution">
    <text evidence="1">The sequence shown here is derived from an EMBL/GenBank/DDBJ whole genome shotgun (WGS) entry which is preliminary data.</text>
</comment>
<sequence length="63" mass="7564">MKKNNLKPGKKYLHKRKTTISGRELEAERWLKCEEITPDGAIFSRDFEPEIYLDNRQIQEELQ</sequence>
<reference evidence="1" key="1">
    <citation type="submission" date="2020-10" db="EMBL/GenBank/DDBJ databases">
        <authorList>
            <person name="Gilroy R."/>
        </authorList>
    </citation>
    <scope>NUCLEOTIDE SEQUENCE</scope>
    <source>
        <strain evidence="1">CHK190-19873</strain>
    </source>
</reference>
<dbReference type="AlphaFoldDB" id="A0A9D1ESI5"/>
<protein>
    <submittedName>
        <fullName evidence="1">Uncharacterized protein</fullName>
    </submittedName>
</protein>